<evidence type="ECO:0008006" key="3">
    <source>
        <dbReference type="Google" id="ProtNLM"/>
    </source>
</evidence>
<keyword evidence="2" id="KW-1185">Reference proteome</keyword>
<dbReference type="EMBL" id="CM000582">
    <property type="protein sequence ID" value="EWG50061.1"/>
    <property type="molecule type" value="Genomic_DNA"/>
</dbReference>
<dbReference type="Gene3D" id="3.40.50.450">
    <property type="match status" value="1"/>
</dbReference>
<proteinExistence type="predicted"/>
<dbReference type="SUPFAM" id="SSF102405">
    <property type="entry name" value="MCP/YpsA-like"/>
    <property type="match status" value="1"/>
</dbReference>
<dbReference type="Proteomes" id="UP000009096">
    <property type="component" value="Chromosome 5"/>
</dbReference>
<gene>
    <name evidence="1" type="ORF">FVEG_09393</name>
</gene>
<dbReference type="InterPro" id="IPR031100">
    <property type="entry name" value="LOG_fam"/>
</dbReference>
<dbReference type="STRING" id="334819.W7MGQ7"/>
<dbReference type="NCBIfam" id="TIGR00730">
    <property type="entry name" value="Rossman fold protein, TIGR00730 family"/>
    <property type="match status" value="1"/>
</dbReference>
<name>W7MGQ7_GIBM7</name>
<dbReference type="AlphaFoldDB" id="W7MGQ7"/>
<dbReference type="GO" id="GO:0005829">
    <property type="term" value="C:cytosol"/>
    <property type="evidence" value="ECO:0007669"/>
    <property type="project" value="TreeGrafter"/>
</dbReference>
<dbReference type="Pfam" id="PF03641">
    <property type="entry name" value="Lysine_decarbox"/>
    <property type="match status" value="1"/>
</dbReference>
<protein>
    <recommendedName>
        <fullName evidence="3">Cytokinin riboside 5'-monophosphate phosphoribohydrolase</fullName>
    </recommendedName>
</protein>
<dbReference type="PANTHER" id="PTHR31223">
    <property type="entry name" value="LOG FAMILY PROTEIN YJL055W"/>
    <property type="match status" value="1"/>
</dbReference>
<dbReference type="InterPro" id="IPR005269">
    <property type="entry name" value="LOG"/>
</dbReference>
<dbReference type="PANTHER" id="PTHR31223:SF70">
    <property type="entry name" value="LOG FAMILY PROTEIN YJL055W"/>
    <property type="match status" value="1"/>
</dbReference>
<dbReference type="GO" id="GO:0009691">
    <property type="term" value="P:cytokinin biosynthetic process"/>
    <property type="evidence" value="ECO:0007669"/>
    <property type="project" value="InterPro"/>
</dbReference>
<organism evidence="1 2">
    <name type="scientific">Gibberella moniliformis (strain M3125 / FGSC 7600)</name>
    <name type="common">Maize ear and stalk rot fungus</name>
    <name type="synonym">Fusarium verticillioides</name>
    <dbReference type="NCBI Taxonomy" id="334819"/>
    <lineage>
        <taxon>Eukaryota</taxon>
        <taxon>Fungi</taxon>
        <taxon>Dikarya</taxon>
        <taxon>Ascomycota</taxon>
        <taxon>Pezizomycotina</taxon>
        <taxon>Sordariomycetes</taxon>
        <taxon>Hypocreomycetidae</taxon>
        <taxon>Hypocreales</taxon>
        <taxon>Nectriaceae</taxon>
        <taxon>Fusarium</taxon>
        <taxon>Fusarium fujikuroi species complex</taxon>
    </lineage>
</organism>
<dbReference type="RefSeq" id="XP_018756252.1">
    <property type="nucleotide sequence ID" value="XM_018898379.1"/>
</dbReference>
<dbReference type="SUPFAM" id="SSF52540">
    <property type="entry name" value="P-loop containing nucleoside triphosphate hydrolases"/>
    <property type="match status" value="1"/>
</dbReference>
<dbReference type="Gene3D" id="3.40.50.300">
    <property type="entry name" value="P-loop containing nucleotide triphosphate hydrolases"/>
    <property type="match status" value="1"/>
</dbReference>
<sequence>MQTNQKLFIAIFGPTASGKTKLGVAIAKAFPSEVISVDSLQCYKAGSIITAKPTNQEMDGVPHHLIDYLEADEEPHDFVAMAADMMEEITSRGKLPILVGGSTSLAIPLLHEALNRQYRFVAATLIPRQSTYWQSIYSRASEMLENGLLAELEALRDLQQSLLDDNAYFHKGVWKAIGYQEFYPYLEADSSCNARQLSFQKGLALMNANTLQYGFHQLEWIRSVLNPFLHQAGVVCMSLPVTTKASWMSDVEIPTISMLKELCYSLRTIKDSTNGTLNSSSKFRVVGLFGGSSPGNDSCHIDAAKKLAFALHQNNYKLVYGGGTTGIMGAIASTLVQLSGPSAVQGIIPVALAKYEERLTKKRADPSKFGSRTVVKDMHTRKRLMIEAVIGGAPGSGFVALSGGYGTLEELLEITTWYQLGIHRCGICVFDVFGFYKGLMDWVRQAAQAGFVSTEDATILRVATTAEDVIDRLGSYEHRYSRMGELEWDYSLPNWGR</sequence>
<evidence type="ECO:0000313" key="1">
    <source>
        <dbReference type="EMBL" id="EWG50061.1"/>
    </source>
</evidence>
<dbReference type="OrthoDB" id="414463at2759"/>
<dbReference type="InterPro" id="IPR027417">
    <property type="entry name" value="P-loop_NTPase"/>
</dbReference>
<dbReference type="VEuPathDB" id="FungiDB:FVEG_09393"/>
<evidence type="ECO:0000313" key="2">
    <source>
        <dbReference type="Proteomes" id="UP000009096"/>
    </source>
</evidence>
<dbReference type="GO" id="GO:0016799">
    <property type="term" value="F:hydrolase activity, hydrolyzing N-glycosyl compounds"/>
    <property type="evidence" value="ECO:0007669"/>
    <property type="project" value="TreeGrafter"/>
</dbReference>
<dbReference type="Pfam" id="PF01715">
    <property type="entry name" value="IPPT"/>
    <property type="match status" value="2"/>
</dbReference>
<accession>W7MGQ7</accession>
<dbReference type="KEGG" id="fvr:FVEG_09393"/>
<reference evidence="1 2" key="1">
    <citation type="journal article" date="2010" name="Nature">
        <title>Comparative genomics reveals mobile pathogenicity chromosomes in Fusarium.</title>
        <authorList>
            <person name="Ma L.J."/>
            <person name="van der Does H.C."/>
            <person name="Borkovich K.A."/>
            <person name="Coleman J.J."/>
            <person name="Daboussi M.J."/>
            <person name="Di Pietro A."/>
            <person name="Dufresne M."/>
            <person name="Freitag M."/>
            <person name="Grabherr M."/>
            <person name="Henrissat B."/>
            <person name="Houterman P.M."/>
            <person name="Kang S."/>
            <person name="Shim W.B."/>
            <person name="Woloshuk C."/>
            <person name="Xie X."/>
            <person name="Xu J.R."/>
            <person name="Antoniw J."/>
            <person name="Baker S.E."/>
            <person name="Bluhm B.H."/>
            <person name="Breakspear A."/>
            <person name="Brown D.W."/>
            <person name="Butchko R.A."/>
            <person name="Chapman S."/>
            <person name="Coulson R."/>
            <person name="Coutinho P.M."/>
            <person name="Danchin E.G."/>
            <person name="Diener A."/>
            <person name="Gale L.R."/>
            <person name="Gardiner D.M."/>
            <person name="Goff S."/>
            <person name="Hammond-Kosack K.E."/>
            <person name="Hilburn K."/>
            <person name="Hua-Van A."/>
            <person name="Jonkers W."/>
            <person name="Kazan K."/>
            <person name="Kodira C.D."/>
            <person name="Koehrsen M."/>
            <person name="Kumar L."/>
            <person name="Lee Y.H."/>
            <person name="Li L."/>
            <person name="Manners J.M."/>
            <person name="Miranda-Saavedra D."/>
            <person name="Mukherjee M."/>
            <person name="Park G."/>
            <person name="Park J."/>
            <person name="Park S.Y."/>
            <person name="Proctor R.H."/>
            <person name="Regev A."/>
            <person name="Ruiz-Roldan M.C."/>
            <person name="Sain D."/>
            <person name="Sakthikumar S."/>
            <person name="Sykes S."/>
            <person name="Schwartz D.C."/>
            <person name="Turgeon B.G."/>
            <person name="Wapinski I."/>
            <person name="Yoder O."/>
            <person name="Young S."/>
            <person name="Zeng Q."/>
            <person name="Zhou S."/>
            <person name="Galagan J."/>
            <person name="Cuomo C.A."/>
            <person name="Kistler H.C."/>
            <person name="Rep M."/>
        </authorList>
    </citation>
    <scope>NUCLEOTIDE SEQUENCE [LARGE SCALE GENOMIC DNA]</scope>
    <source>
        <strain evidence="2">M3125 / FGSC 7600</strain>
    </source>
</reference>
<dbReference type="GeneID" id="30067050"/>
<dbReference type="EMBL" id="DS022253">
    <property type="protein sequence ID" value="EWG50061.1"/>
    <property type="molecule type" value="Genomic_DNA"/>
</dbReference>